<accession>A0AA43RMU2</accession>
<evidence type="ECO:0000313" key="2">
    <source>
        <dbReference type="Proteomes" id="UP001168575"/>
    </source>
</evidence>
<sequence>MAAFVLQVQRRKTMCIPLWSKAEKEAFRAQHPTKYPLKQVNHNFPKADVKTFANLIYAADHSEYKGMVTIVRRPKGTTTMETVASVPAEQAGEWLAQMHVSTDADYYLTKAQFKAAQTWNSGELFALNAIWVDVDAHGEIPSFVEAERMRSLLIHALPELASIPIPNLIVYSGRGFHLVWLIEQCAAKLTFMHRAVSVYYGEAIQDLLVGLKFTKCYSVDTGYCASIAGLTRIPGTFNTHSNTYCTYEILHNRRTLLTEQYDTVEYRSGKGLVSSKTCRRFTFSAVQAAGKLRVDALLKLIGLRENWEGYRDYFLLILFSACQMAGYSNEDALRLTLKANAQLKSPLSEREVRSLLSTAVKKYYKMKNAYIVEKLNLTADEQAAIGIFAMPAGAAKRGKNQARDEKIAAKRRKENRMIMRFHTLGWSISAIAKKVNRCYNTIKKRVSELAGKVEGL</sequence>
<organism evidence="1 2">
    <name type="scientific">Phoenicibacter congonensis</name>
    <dbReference type="NCBI Taxonomy" id="1944646"/>
    <lineage>
        <taxon>Bacteria</taxon>
        <taxon>Bacillati</taxon>
        <taxon>Actinomycetota</taxon>
        <taxon>Coriobacteriia</taxon>
        <taxon>Eggerthellales</taxon>
        <taxon>Eggerthellaceae</taxon>
        <taxon>Phoenicibacter</taxon>
    </lineage>
</organism>
<reference evidence="1" key="1">
    <citation type="submission" date="2023-07" db="EMBL/GenBank/DDBJ databases">
        <title>Between Cages and Wild: Unraveling the Impact of Captivity on Animal Microbiomes and Antimicrobial Resistance.</title>
        <authorList>
            <person name="Schmartz G.P."/>
            <person name="Rehner J."/>
            <person name="Schuff M.J."/>
            <person name="Becker S.L."/>
            <person name="Kravczyk M."/>
            <person name="Gurevich A."/>
            <person name="Francke R."/>
            <person name="Mueller R."/>
            <person name="Keller V."/>
            <person name="Keller A."/>
        </authorList>
    </citation>
    <scope>NUCLEOTIDE SEQUENCE</scope>
    <source>
        <strain evidence="1">S12M_St_49</strain>
    </source>
</reference>
<proteinExistence type="predicted"/>
<dbReference type="EMBL" id="JAUMVS010000218">
    <property type="protein sequence ID" value="MDO4842567.1"/>
    <property type="molecule type" value="Genomic_DNA"/>
</dbReference>
<evidence type="ECO:0000313" key="1">
    <source>
        <dbReference type="EMBL" id="MDO4842567.1"/>
    </source>
</evidence>
<comment type="caution">
    <text evidence="1">The sequence shown here is derived from an EMBL/GenBank/DDBJ whole genome shotgun (WGS) entry which is preliminary data.</text>
</comment>
<keyword evidence="2" id="KW-1185">Reference proteome</keyword>
<protein>
    <submittedName>
        <fullName evidence="1">Uncharacterized protein</fullName>
    </submittedName>
</protein>
<feature type="non-terminal residue" evidence="1">
    <location>
        <position position="456"/>
    </location>
</feature>
<gene>
    <name evidence="1" type="ORF">Q3982_07840</name>
</gene>
<dbReference type="Proteomes" id="UP001168575">
    <property type="component" value="Unassembled WGS sequence"/>
</dbReference>
<name>A0AA43RMU2_9ACTN</name>
<dbReference type="AlphaFoldDB" id="A0AA43RMU2"/>